<protein>
    <submittedName>
        <fullName evidence="1">Uncharacterized protein</fullName>
    </submittedName>
</protein>
<sequence length="142" mass="16143">MGQITALIRSQIQRQYMNIVVALTPRPDHVDMLFATMFEHVQNVKDEIDNEVEKYLSLSIVTSSSFIDVMEWWTTWKDVFRTLPDGLINVPSNWAGEATDIKKALGDGATIGVATIFDQIAVEQDHWEDEVLDDEVVELMNS</sequence>
<name>A0ABP0TQ95_9BRYO</name>
<dbReference type="EMBL" id="OZ019905">
    <property type="protein sequence ID" value="CAK9202206.1"/>
    <property type="molecule type" value="Genomic_DNA"/>
</dbReference>
<dbReference type="Proteomes" id="UP001497512">
    <property type="component" value="Chromosome 13"/>
</dbReference>
<accession>A0ABP0TQ95</accession>
<evidence type="ECO:0000313" key="1">
    <source>
        <dbReference type="EMBL" id="CAK9202206.1"/>
    </source>
</evidence>
<proteinExistence type="predicted"/>
<keyword evidence="2" id="KW-1185">Reference proteome</keyword>
<organism evidence="1 2">
    <name type="scientific">Sphagnum troendelagicum</name>
    <dbReference type="NCBI Taxonomy" id="128251"/>
    <lineage>
        <taxon>Eukaryota</taxon>
        <taxon>Viridiplantae</taxon>
        <taxon>Streptophyta</taxon>
        <taxon>Embryophyta</taxon>
        <taxon>Bryophyta</taxon>
        <taxon>Sphagnophytina</taxon>
        <taxon>Sphagnopsida</taxon>
        <taxon>Sphagnales</taxon>
        <taxon>Sphagnaceae</taxon>
        <taxon>Sphagnum</taxon>
    </lineage>
</organism>
<gene>
    <name evidence="1" type="ORF">CSSPTR1EN2_LOCUS6291</name>
</gene>
<evidence type="ECO:0000313" key="2">
    <source>
        <dbReference type="Proteomes" id="UP001497512"/>
    </source>
</evidence>
<reference evidence="1" key="1">
    <citation type="submission" date="2024-02" db="EMBL/GenBank/DDBJ databases">
        <authorList>
            <consortium name="ELIXIR-Norway"/>
            <consortium name="Elixir Norway"/>
        </authorList>
    </citation>
    <scope>NUCLEOTIDE SEQUENCE</scope>
</reference>